<evidence type="ECO:0000256" key="1">
    <source>
        <dbReference type="SAM" id="Coils"/>
    </source>
</evidence>
<evidence type="ECO:0000259" key="2">
    <source>
        <dbReference type="Pfam" id="PF25298"/>
    </source>
</evidence>
<feature type="non-terminal residue" evidence="3">
    <location>
        <position position="205"/>
    </location>
</feature>
<feature type="coiled-coil region" evidence="1">
    <location>
        <begin position="1"/>
        <end position="56"/>
    </location>
</feature>
<organism evidence="3">
    <name type="scientific">Ixodes ricinus</name>
    <name type="common">Common tick</name>
    <name type="synonym">Acarus ricinus</name>
    <dbReference type="NCBI Taxonomy" id="34613"/>
    <lineage>
        <taxon>Eukaryota</taxon>
        <taxon>Metazoa</taxon>
        <taxon>Ecdysozoa</taxon>
        <taxon>Arthropoda</taxon>
        <taxon>Chelicerata</taxon>
        <taxon>Arachnida</taxon>
        <taxon>Acari</taxon>
        <taxon>Parasitiformes</taxon>
        <taxon>Ixodida</taxon>
        <taxon>Ixodoidea</taxon>
        <taxon>Ixodidae</taxon>
        <taxon>Ixodinae</taxon>
        <taxon>Ixodes</taxon>
    </lineage>
</organism>
<feature type="domain" description="FP protein C-terminal" evidence="2">
    <location>
        <begin position="155"/>
        <end position="199"/>
    </location>
</feature>
<name>A0A147BIG1_IXORI</name>
<reference evidence="3" key="1">
    <citation type="journal article" date="2018" name="PLoS Negl. Trop. Dis.">
        <title>Sialome diversity of ticks revealed by RNAseq of single tick salivary glands.</title>
        <authorList>
            <person name="Perner J."/>
            <person name="Kropackova S."/>
            <person name="Kopacek P."/>
            <person name="Ribeiro J.M."/>
        </authorList>
    </citation>
    <scope>NUCLEOTIDE SEQUENCE</scope>
    <source>
        <strain evidence="3">Siblings of single egg batch collected in Ceske Budejovice</strain>
        <tissue evidence="3">Salivary glands</tissue>
    </source>
</reference>
<proteinExistence type="predicted"/>
<dbReference type="PANTHER" id="PTHR11505">
    <property type="entry name" value="L1 TRANSPOSABLE ELEMENT-RELATED"/>
    <property type="match status" value="1"/>
</dbReference>
<dbReference type="EMBL" id="GEGO01004834">
    <property type="protein sequence ID" value="JAR90570.1"/>
    <property type="molecule type" value="Transcribed_RNA"/>
</dbReference>
<accession>A0A147BIG1</accession>
<dbReference type="InterPro" id="IPR004244">
    <property type="entry name" value="Transposase_22"/>
</dbReference>
<keyword evidence="1" id="KW-0175">Coiled coil</keyword>
<dbReference type="InterPro" id="IPR057251">
    <property type="entry name" value="FP_C"/>
</dbReference>
<evidence type="ECO:0000313" key="3">
    <source>
        <dbReference type="EMBL" id="JAR90570.1"/>
    </source>
</evidence>
<feature type="non-terminal residue" evidence="3">
    <location>
        <position position="1"/>
    </location>
</feature>
<dbReference type="Pfam" id="PF25298">
    <property type="entry name" value="Baculo_FP_2nd"/>
    <property type="match status" value="1"/>
</dbReference>
<sequence>LMEMKSTVENIEKKVQNVSDKYDGLLAEMRSQRQEITDLKERIQKVENTDNEETKQLKRKINDLEQYSRLQNLEIHGLQYSVNENLLQKLNDLALELDLPPLTEQELEGLHRLPTKLEKTPAVLIRFSTRATRDRWLQKRGQLRGNRAPFNENLTAQNKRLLWLAKTEAKEKSYQYTWQNSGRIYVRKKTGDSAIRINSGHEPTK</sequence>
<protein>
    <submittedName>
        <fullName evidence="3">Putative crack-1 is transposable element</fullName>
    </submittedName>
</protein>
<dbReference type="AlphaFoldDB" id="A0A147BIG1"/>